<dbReference type="InterPro" id="IPR027379">
    <property type="entry name" value="CLS_N"/>
</dbReference>
<sequence>MGGISIWTILIIWLIPIIIIAKSSRATGGEKVAWLLATIFISWFSFVFYLLLAPISNKETHQK</sequence>
<dbReference type="EMBL" id="JAKKSL010000001">
    <property type="protein sequence ID" value="MCI2283521.1"/>
    <property type="molecule type" value="Genomic_DNA"/>
</dbReference>
<dbReference type="Proteomes" id="UP001139646">
    <property type="component" value="Unassembled WGS sequence"/>
</dbReference>
<name>A0ABS9WZU9_9GAMM</name>
<evidence type="ECO:0000256" key="3">
    <source>
        <dbReference type="ARBA" id="ARBA00022692"/>
    </source>
</evidence>
<gene>
    <name evidence="8" type="ORF">L3081_09120</name>
</gene>
<feature type="transmembrane region" description="Helical" evidence="6">
    <location>
        <begin position="6"/>
        <end position="21"/>
    </location>
</feature>
<organism evidence="8 9">
    <name type="scientific">Colwellia maritima</name>
    <dbReference type="NCBI Taxonomy" id="2912588"/>
    <lineage>
        <taxon>Bacteria</taxon>
        <taxon>Pseudomonadati</taxon>
        <taxon>Pseudomonadota</taxon>
        <taxon>Gammaproteobacteria</taxon>
        <taxon>Alteromonadales</taxon>
        <taxon>Colwelliaceae</taxon>
        <taxon>Colwellia</taxon>
    </lineage>
</organism>
<dbReference type="RefSeq" id="WP_242285058.1">
    <property type="nucleotide sequence ID" value="NZ_JAKKSL010000001.1"/>
</dbReference>
<evidence type="ECO:0000256" key="5">
    <source>
        <dbReference type="ARBA" id="ARBA00023136"/>
    </source>
</evidence>
<protein>
    <recommendedName>
        <fullName evidence="7">Cardiolipin synthase N-terminal domain-containing protein</fullName>
    </recommendedName>
</protein>
<accession>A0ABS9WZU9</accession>
<keyword evidence="3 6" id="KW-0812">Transmembrane</keyword>
<evidence type="ECO:0000313" key="9">
    <source>
        <dbReference type="Proteomes" id="UP001139646"/>
    </source>
</evidence>
<evidence type="ECO:0000313" key="8">
    <source>
        <dbReference type="EMBL" id="MCI2283521.1"/>
    </source>
</evidence>
<keyword evidence="9" id="KW-1185">Reference proteome</keyword>
<reference evidence="8" key="1">
    <citation type="submission" date="2022-01" db="EMBL/GenBank/DDBJ databases">
        <title>Colwellia maritima, isolated from seawater.</title>
        <authorList>
            <person name="Kristyanto S."/>
            <person name="Jung J."/>
            <person name="Jeon C.O."/>
        </authorList>
    </citation>
    <scope>NUCLEOTIDE SEQUENCE</scope>
    <source>
        <strain evidence="8">MSW7</strain>
    </source>
</reference>
<dbReference type="Pfam" id="PF13396">
    <property type="entry name" value="PLDc_N"/>
    <property type="match status" value="1"/>
</dbReference>
<evidence type="ECO:0000256" key="4">
    <source>
        <dbReference type="ARBA" id="ARBA00022989"/>
    </source>
</evidence>
<feature type="transmembrane region" description="Helical" evidence="6">
    <location>
        <begin position="33"/>
        <end position="55"/>
    </location>
</feature>
<evidence type="ECO:0000256" key="2">
    <source>
        <dbReference type="ARBA" id="ARBA00022475"/>
    </source>
</evidence>
<proteinExistence type="predicted"/>
<comment type="subcellular location">
    <subcellularLocation>
        <location evidence="1">Cell membrane</location>
        <topology evidence="1">Multi-pass membrane protein</topology>
    </subcellularLocation>
</comment>
<comment type="caution">
    <text evidence="8">The sequence shown here is derived from an EMBL/GenBank/DDBJ whole genome shotgun (WGS) entry which is preliminary data.</text>
</comment>
<evidence type="ECO:0000259" key="7">
    <source>
        <dbReference type="Pfam" id="PF13396"/>
    </source>
</evidence>
<keyword evidence="4 6" id="KW-1133">Transmembrane helix</keyword>
<keyword evidence="2" id="KW-1003">Cell membrane</keyword>
<keyword evidence="5 6" id="KW-0472">Membrane</keyword>
<evidence type="ECO:0000256" key="6">
    <source>
        <dbReference type="SAM" id="Phobius"/>
    </source>
</evidence>
<evidence type="ECO:0000256" key="1">
    <source>
        <dbReference type="ARBA" id="ARBA00004651"/>
    </source>
</evidence>
<feature type="domain" description="Cardiolipin synthase N-terminal" evidence="7">
    <location>
        <begin position="11"/>
        <end position="52"/>
    </location>
</feature>